<evidence type="ECO:0000256" key="9">
    <source>
        <dbReference type="ARBA" id="ARBA00022833"/>
    </source>
</evidence>
<accession>A0A3M2M4N9</accession>
<dbReference type="Gene3D" id="2.60.40.1730">
    <property type="entry name" value="tricorn interacting facor f3 domain"/>
    <property type="match status" value="1"/>
</dbReference>
<keyword evidence="8" id="KW-0378">Hydrolase</keyword>
<keyword evidence="6" id="KW-0645">Protease</keyword>
<sequence>MATAAASAAALFAGAPGPPDAGDGTSGTPGSSGLGDAYFPEAGNGGYDVSHYDAALAYAGHASGRVDATVTVTATATRPLTRFDLDFRGPKVSAVLVDGSAATFTRSGQELVVTPSTPLAKDAVFTAVVRYAGRPHPLKDGALGTYGWIPSKDGAVALGEPDGTPTWLPVNDHPRDKATYAFHVTVPSGLRVVANGTPGAVVRRGATTTYDWTETSPMASYLAMIAIGRFAVRTTTAGNVPVITAVAPKFAASAKKLERTTVAALRWGVQKFGPYPFATAGGVIGGPRLDYALETQERPVYGGFAPDDVFVVHEMAHQWFGDSVGLRDWKDIWLNEGLATYAEWMWTARGGGESTKKTFKRYYTQPGGSPVFAPPPGSPSRRDLFGFSVYIRGAMCVEALRERIGDGRFDRLLKTWAERGRTAPVTTADFVALAERISGRKLDGLFNAWLYQKGKPKKW</sequence>
<comment type="similarity">
    <text evidence="3">Belongs to the peptidase M1 family.</text>
</comment>
<dbReference type="InterPro" id="IPR045357">
    <property type="entry name" value="Aminopeptidase_N-like_N"/>
</dbReference>
<dbReference type="GO" id="GO:0006508">
    <property type="term" value="P:proteolysis"/>
    <property type="evidence" value="ECO:0007669"/>
    <property type="project" value="UniProtKB-KW"/>
</dbReference>
<dbReference type="PRINTS" id="PR00756">
    <property type="entry name" value="ALADIPTASE"/>
</dbReference>
<evidence type="ECO:0000256" key="2">
    <source>
        <dbReference type="ARBA" id="ARBA00001947"/>
    </source>
</evidence>
<evidence type="ECO:0000256" key="4">
    <source>
        <dbReference type="ARBA" id="ARBA00012564"/>
    </source>
</evidence>
<dbReference type="CDD" id="cd09603">
    <property type="entry name" value="M1_APN_like"/>
    <property type="match status" value="1"/>
</dbReference>
<name>A0A3M2M4N9_9ACTN</name>
<evidence type="ECO:0000313" key="17">
    <source>
        <dbReference type="Proteomes" id="UP000282674"/>
    </source>
</evidence>
<reference evidence="16 17" key="1">
    <citation type="submission" date="2018-10" db="EMBL/GenBank/DDBJ databases">
        <title>Isolation from soil.</title>
        <authorList>
            <person name="Hu J."/>
        </authorList>
    </citation>
    <scope>NUCLEOTIDE SEQUENCE [LARGE SCALE GENOMIC DNA]</scope>
    <source>
        <strain evidence="16 17">NEAU-Ht49</strain>
    </source>
</reference>
<dbReference type="EC" id="3.4.11.2" evidence="4"/>
<comment type="cofactor">
    <cofactor evidence="2">
        <name>Zn(2+)</name>
        <dbReference type="ChEBI" id="CHEBI:29105"/>
    </cofactor>
</comment>
<dbReference type="InterPro" id="IPR014782">
    <property type="entry name" value="Peptidase_M1_dom"/>
</dbReference>
<evidence type="ECO:0000259" key="14">
    <source>
        <dbReference type="Pfam" id="PF01433"/>
    </source>
</evidence>
<feature type="compositionally biased region" description="Gly residues" evidence="13">
    <location>
        <begin position="24"/>
        <end position="33"/>
    </location>
</feature>
<dbReference type="Gene3D" id="1.10.390.10">
    <property type="entry name" value="Neutral Protease Domain 2"/>
    <property type="match status" value="1"/>
</dbReference>
<evidence type="ECO:0000259" key="15">
    <source>
        <dbReference type="Pfam" id="PF17900"/>
    </source>
</evidence>
<evidence type="ECO:0000256" key="5">
    <source>
        <dbReference type="ARBA" id="ARBA00015611"/>
    </source>
</evidence>
<dbReference type="GO" id="GO:0016285">
    <property type="term" value="F:alanyl aminopeptidase activity"/>
    <property type="evidence" value="ECO:0007669"/>
    <property type="project" value="UniProtKB-EC"/>
</dbReference>
<evidence type="ECO:0000256" key="6">
    <source>
        <dbReference type="ARBA" id="ARBA00022670"/>
    </source>
</evidence>
<feature type="domain" description="Aminopeptidase N-like N-terminal" evidence="15">
    <location>
        <begin position="95"/>
        <end position="222"/>
    </location>
</feature>
<evidence type="ECO:0000256" key="12">
    <source>
        <dbReference type="ARBA" id="ARBA00031533"/>
    </source>
</evidence>
<dbReference type="Proteomes" id="UP000282674">
    <property type="component" value="Unassembled WGS sequence"/>
</dbReference>
<evidence type="ECO:0000256" key="13">
    <source>
        <dbReference type="SAM" id="MobiDB-lite"/>
    </source>
</evidence>
<dbReference type="InterPro" id="IPR050344">
    <property type="entry name" value="Peptidase_M1_aminopeptidases"/>
</dbReference>
<dbReference type="Pfam" id="PF01433">
    <property type="entry name" value="Peptidase_M1"/>
    <property type="match status" value="1"/>
</dbReference>
<evidence type="ECO:0000256" key="7">
    <source>
        <dbReference type="ARBA" id="ARBA00022723"/>
    </source>
</evidence>
<comment type="caution">
    <text evidence="16">The sequence shown here is derived from an EMBL/GenBank/DDBJ whole genome shotgun (WGS) entry which is preliminary data.</text>
</comment>
<feature type="domain" description="Peptidase M1 membrane alanine aminopeptidase" evidence="14">
    <location>
        <begin position="311"/>
        <end position="449"/>
    </location>
</feature>
<dbReference type="PANTHER" id="PTHR11533:SF297">
    <property type="entry name" value="AMINOPEPTIDASE N"/>
    <property type="match status" value="1"/>
</dbReference>
<gene>
    <name evidence="16" type="ORF">EBO15_12935</name>
</gene>
<evidence type="ECO:0000313" key="16">
    <source>
        <dbReference type="EMBL" id="RMI44536.1"/>
    </source>
</evidence>
<feature type="region of interest" description="Disordered" evidence="13">
    <location>
        <begin position="15"/>
        <end position="37"/>
    </location>
</feature>
<keyword evidence="17" id="KW-1185">Reference proteome</keyword>
<dbReference type="PANTHER" id="PTHR11533">
    <property type="entry name" value="PROTEASE M1 ZINC METALLOPROTEASE"/>
    <property type="match status" value="1"/>
</dbReference>
<organism evidence="16 17">
    <name type="scientific">Actinomadura harenae</name>
    <dbReference type="NCBI Taxonomy" id="2483351"/>
    <lineage>
        <taxon>Bacteria</taxon>
        <taxon>Bacillati</taxon>
        <taxon>Actinomycetota</taxon>
        <taxon>Actinomycetes</taxon>
        <taxon>Streptosporangiales</taxon>
        <taxon>Thermomonosporaceae</taxon>
        <taxon>Actinomadura</taxon>
    </lineage>
</organism>
<dbReference type="AlphaFoldDB" id="A0A3M2M4N9"/>
<evidence type="ECO:0000256" key="11">
    <source>
        <dbReference type="ARBA" id="ARBA00029811"/>
    </source>
</evidence>
<dbReference type="GO" id="GO:0008270">
    <property type="term" value="F:zinc ion binding"/>
    <property type="evidence" value="ECO:0007669"/>
    <property type="project" value="InterPro"/>
</dbReference>
<evidence type="ECO:0000256" key="3">
    <source>
        <dbReference type="ARBA" id="ARBA00010136"/>
    </source>
</evidence>
<proteinExistence type="inferred from homology"/>
<dbReference type="InterPro" id="IPR027268">
    <property type="entry name" value="Peptidase_M4/M1_CTD_sf"/>
</dbReference>
<keyword evidence="7" id="KW-0479">Metal-binding</keyword>
<protein>
    <recommendedName>
        <fullName evidence="5">Aminopeptidase N</fullName>
        <ecNumber evidence="4">3.4.11.2</ecNumber>
    </recommendedName>
    <alternativeName>
        <fullName evidence="11">Alanine aminopeptidase</fullName>
    </alternativeName>
    <alternativeName>
        <fullName evidence="12">Lysyl aminopeptidase</fullName>
    </alternativeName>
</protein>
<dbReference type="SUPFAM" id="SSF55486">
    <property type="entry name" value="Metalloproteases ('zincins'), catalytic domain"/>
    <property type="match status" value="1"/>
</dbReference>
<comment type="catalytic activity">
    <reaction evidence="1">
        <text>Release of an N-terminal amino acid, Xaa-|-Yaa- from a peptide, amide or arylamide. Xaa is preferably Ala, but may be most amino acids including Pro (slow action). When a terminal hydrophobic residue is followed by a prolyl residue, the two may be released as an intact Xaa-Pro dipeptide.</text>
        <dbReference type="EC" id="3.4.11.2"/>
    </reaction>
</comment>
<evidence type="ECO:0000256" key="8">
    <source>
        <dbReference type="ARBA" id="ARBA00022801"/>
    </source>
</evidence>
<dbReference type="InterPro" id="IPR001930">
    <property type="entry name" value="Peptidase_M1"/>
</dbReference>
<dbReference type="OrthoDB" id="100605at2"/>
<keyword evidence="10" id="KW-0482">Metalloprotease</keyword>
<evidence type="ECO:0000256" key="1">
    <source>
        <dbReference type="ARBA" id="ARBA00000098"/>
    </source>
</evidence>
<dbReference type="InterPro" id="IPR042097">
    <property type="entry name" value="Aminopeptidase_N-like_N_sf"/>
</dbReference>
<evidence type="ECO:0000256" key="10">
    <source>
        <dbReference type="ARBA" id="ARBA00023049"/>
    </source>
</evidence>
<dbReference type="EMBL" id="RFFG01000018">
    <property type="protein sequence ID" value="RMI44536.1"/>
    <property type="molecule type" value="Genomic_DNA"/>
</dbReference>
<keyword evidence="9" id="KW-0862">Zinc</keyword>
<dbReference type="SUPFAM" id="SSF63737">
    <property type="entry name" value="Leukotriene A4 hydrolase N-terminal domain"/>
    <property type="match status" value="1"/>
</dbReference>
<dbReference type="Pfam" id="PF17900">
    <property type="entry name" value="Peptidase_M1_N"/>
    <property type="match status" value="1"/>
</dbReference>
<dbReference type="GO" id="GO:0008237">
    <property type="term" value="F:metallopeptidase activity"/>
    <property type="evidence" value="ECO:0007669"/>
    <property type="project" value="UniProtKB-KW"/>
</dbReference>